<evidence type="ECO:0000259" key="7">
    <source>
        <dbReference type="Pfam" id="PF00501"/>
    </source>
</evidence>
<dbReference type="InterPro" id="IPR025110">
    <property type="entry name" value="AMP-bd_C"/>
</dbReference>
<gene>
    <name evidence="10" type="primary">LOC108681226</name>
</gene>
<dbReference type="PANTHER" id="PTHR43605">
    <property type="entry name" value="ACYL-COENZYME A SYNTHETASE"/>
    <property type="match status" value="1"/>
</dbReference>
<dbReference type="GO" id="GO:0004321">
    <property type="term" value="F:fatty-acyl-CoA synthase activity"/>
    <property type="evidence" value="ECO:0007669"/>
    <property type="project" value="TreeGrafter"/>
</dbReference>
<comment type="catalytic activity">
    <reaction evidence="6">
        <text>a medium-chain fatty acid + ATP + CoA = a medium-chain fatty acyl-CoA + AMP + diphosphate</text>
        <dbReference type="Rhea" id="RHEA:48340"/>
        <dbReference type="ChEBI" id="CHEBI:30616"/>
        <dbReference type="ChEBI" id="CHEBI:33019"/>
        <dbReference type="ChEBI" id="CHEBI:57287"/>
        <dbReference type="ChEBI" id="CHEBI:59558"/>
        <dbReference type="ChEBI" id="CHEBI:90546"/>
        <dbReference type="ChEBI" id="CHEBI:456215"/>
        <dbReference type="EC" id="6.2.1.2"/>
    </reaction>
    <physiologicalReaction direction="left-to-right" evidence="6">
        <dbReference type="Rhea" id="RHEA:48341"/>
    </physiologicalReaction>
</comment>
<dbReference type="InterPro" id="IPR000873">
    <property type="entry name" value="AMP-dep_synth/lig_dom"/>
</dbReference>
<dbReference type="Pfam" id="PF00501">
    <property type="entry name" value="AMP-binding"/>
    <property type="match status" value="1"/>
</dbReference>
<evidence type="ECO:0000256" key="1">
    <source>
        <dbReference type="ARBA" id="ARBA00006432"/>
    </source>
</evidence>
<dbReference type="EC" id="6.2.1.2" evidence="5"/>
<dbReference type="Pfam" id="PF13193">
    <property type="entry name" value="AMP-binding_C"/>
    <property type="match status" value="1"/>
</dbReference>
<dbReference type="InterPro" id="IPR045851">
    <property type="entry name" value="AMP-bd_C_sf"/>
</dbReference>
<dbReference type="Gene3D" id="3.40.50.12780">
    <property type="entry name" value="N-terminal domain of ligase-like"/>
    <property type="match status" value="1"/>
</dbReference>
<keyword evidence="4" id="KW-0067">ATP-binding</keyword>
<organism evidence="9 10">
    <name type="scientific">Hyalella azteca</name>
    <name type="common">Amphipod</name>
    <dbReference type="NCBI Taxonomy" id="294128"/>
    <lineage>
        <taxon>Eukaryota</taxon>
        <taxon>Metazoa</taxon>
        <taxon>Ecdysozoa</taxon>
        <taxon>Arthropoda</taxon>
        <taxon>Crustacea</taxon>
        <taxon>Multicrustacea</taxon>
        <taxon>Malacostraca</taxon>
        <taxon>Eumalacostraca</taxon>
        <taxon>Peracarida</taxon>
        <taxon>Amphipoda</taxon>
        <taxon>Senticaudata</taxon>
        <taxon>Talitrida</taxon>
        <taxon>Talitroidea</taxon>
        <taxon>Hyalellidae</taxon>
        <taxon>Hyalella</taxon>
    </lineage>
</organism>
<evidence type="ECO:0000313" key="9">
    <source>
        <dbReference type="Proteomes" id="UP000694843"/>
    </source>
</evidence>
<dbReference type="Gene3D" id="3.30.300.30">
    <property type="match status" value="1"/>
</dbReference>
<dbReference type="Proteomes" id="UP000694843">
    <property type="component" value="Unplaced"/>
</dbReference>
<keyword evidence="2" id="KW-0436">Ligase</keyword>
<evidence type="ECO:0000259" key="8">
    <source>
        <dbReference type="Pfam" id="PF13193"/>
    </source>
</evidence>
<dbReference type="OrthoDB" id="6614653at2759"/>
<evidence type="ECO:0000313" key="10">
    <source>
        <dbReference type="RefSeq" id="XP_018025727.2"/>
    </source>
</evidence>
<keyword evidence="3" id="KW-0547">Nucleotide-binding</keyword>
<evidence type="ECO:0000256" key="5">
    <source>
        <dbReference type="ARBA" id="ARBA00039009"/>
    </source>
</evidence>
<sequence>MRSSKGFKCLLRAQTLSFSKALHRGLSNQIPTGERYKKNSNLFINCFWCQSQSLRKFQLVETQHRSLHLRFNEGKGFNLTRDAVSPIAESQGDKLALILSDGRSKRHEISYRKLLDDSTALATALSSASLASLGACWPEGARRPRLALVVLPKIVEWWQVNLAAYWCGMTISVGTQLLKRRDLEYRLAQSGADCVFCGPDLLEAVDGWVRYEELLNAKFARPAIACHLTQPDDVCHIFFTSGTTGYPKMVPHEHFSYARGHQATVRWLDLGPDDVFWNVADTGWAKSIWSGLYAPLMAGASSFVHQMERFDPVETVATLQREPISVLCAPPAAYRALVQLPLESCTFKSLRHCVSGGEPLNPSVLKTWTKKTGLNIYEGYGQSETTLMCCTLPGMTIKPGSMGQPVPGYDIRVINEDLEEEATGVEGQVAVKIKPRHPDGLFTGYLGNPEKTAQAFRGSFYLTGDRGYVDEDGYLWFVARDDDVIITSGYRVGPFEVESVLLEHRSVSEAAVVGVPDYQRGHIVKAFIVLSEEAAQGIQDEGGAERLMQELQEHVRQNTAPYKYPRQIEFVRSLPKTVSGKIRRVELRKIEENRKQK</sequence>
<dbReference type="InterPro" id="IPR020845">
    <property type="entry name" value="AMP-binding_CS"/>
</dbReference>
<feature type="domain" description="AMP-binding enzyme C-terminal" evidence="8">
    <location>
        <begin position="496"/>
        <end position="581"/>
    </location>
</feature>
<name>A0A8B7PJT1_HYAAZ</name>
<dbReference type="InterPro" id="IPR042099">
    <property type="entry name" value="ANL_N_sf"/>
</dbReference>
<dbReference type="GO" id="GO:0005524">
    <property type="term" value="F:ATP binding"/>
    <property type="evidence" value="ECO:0007669"/>
    <property type="project" value="UniProtKB-KW"/>
</dbReference>
<accession>A0A8B7PJT1</accession>
<proteinExistence type="inferred from homology"/>
<dbReference type="AlphaFoldDB" id="A0A8B7PJT1"/>
<dbReference type="InterPro" id="IPR051087">
    <property type="entry name" value="Mitochondrial_ACSM"/>
</dbReference>
<dbReference type="FunFam" id="3.30.300.30:FF:000005">
    <property type="entry name" value="Acyl-coenzyme A synthetase ACSM5, mitochondrial"/>
    <property type="match status" value="1"/>
</dbReference>
<dbReference type="OMA" id="QLWTPLT"/>
<dbReference type="GO" id="GO:0031956">
    <property type="term" value="F:medium-chain fatty acid-CoA ligase activity"/>
    <property type="evidence" value="ECO:0007669"/>
    <property type="project" value="UniProtKB-EC"/>
</dbReference>
<dbReference type="GeneID" id="108681226"/>
<evidence type="ECO:0000256" key="4">
    <source>
        <dbReference type="ARBA" id="ARBA00022840"/>
    </source>
</evidence>
<protein>
    <recommendedName>
        <fullName evidence="5">medium-chain acyl-CoA ligase</fullName>
        <ecNumber evidence="5">6.2.1.2</ecNumber>
    </recommendedName>
</protein>
<dbReference type="GO" id="GO:0006637">
    <property type="term" value="P:acyl-CoA metabolic process"/>
    <property type="evidence" value="ECO:0007669"/>
    <property type="project" value="TreeGrafter"/>
</dbReference>
<dbReference type="RefSeq" id="XP_018025727.2">
    <property type="nucleotide sequence ID" value="XM_018170238.2"/>
</dbReference>
<dbReference type="GO" id="GO:0006633">
    <property type="term" value="P:fatty acid biosynthetic process"/>
    <property type="evidence" value="ECO:0007669"/>
    <property type="project" value="TreeGrafter"/>
</dbReference>
<evidence type="ECO:0000256" key="6">
    <source>
        <dbReference type="ARBA" id="ARBA00048477"/>
    </source>
</evidence>
<comment type="similarity">
    <text evidence="1">Belongs to the ATP-dependent AMP-binding enzyme family.</text>
</comment>
<evidence type="ECO:0000256" key="2">
    <source>
        <dbReference type="ARBA" id="ARBA00022598"/>
    </source>
</evidence>
<dbReference type="SUPFAM" id="SSF56801">
    <property type="entry name" value="Acetyl-CoA synthetase-like"/>
    <property type="match status" value="1"/>
</dbReference>
<keyword evidence="9" id="KW-1185">Reference proteome</keyword>
<reference evidence="10" key="1">
    <citation type="submission" date="2025-08" db="UniProtKB">
        <authorList>
            <consortium name="RefSeq"/>
        </authorList>
    </citation>
    <scope>IDENTIFICATION</scope>
    <source>
        <tissue evidence="10">Whole organism</tissue>
    </source>
</reference>
<dbReference type="PROSITE" id="PS00455">
    <property type="entry name" value="AMP_BINDING"/>
    <property type="match status" value="1"/>
</dbReference>
<dbReference type="KEGG" id="hazt:108681226"/>
<feature type="domain" description="AMP-dependent synthetase/ligase" evidence="7">
    <location>
        <begin position="88"/>
        <end position="445"/>
    </location>
</feature>
<dbReference type="PANTHER" id="PTHR43605:SF10">
    <property type="entry name" value="ACYL-COA SYNTHETASE MEDIUM CHAIN FAMILY MEMBER 3"/>
    <property type="match status" value="1"/>
</dbReference>
<evidence type="ECO:0000256" key="3">
    <source>
        <dbReference type="ARBA" id="ARBA00022741"/>
    </source>
</evidence>